<name>A0A5C6WZP4_9DELT</name>
<dbReference type="InterPro" id="IPR008984">
    <property type="entry name" value="SMAD_FHA_dom_sf"/>
</dbReference>
<feature type="domain" description="FHA" evidence="2">
    <location>
        <begin position="249"/>
        <end position="277"/>
    </location>
</feature>
<dbReference type="PANTHER" id="PTHR23308">
    <property type="entry name" value="NUCLEAR INHIBITOR OF PROTEIN PHOSPHATASE-1"/>
    <property type="match status" value="1"/>
</dbReference>
<feature type="domain" description="FHA" evidence="2">
    <location>
        <begin position="351"/>
        <end position="396"/>
    </location>
</feature>
<keyword evidence="4" id="KW-1185">Reference proteome</keyword>
<dbReference type="AlphaFoldDB" id="A0A5C6WZP4"/>
<proteinExistence type="predicted"/>
<dbReference type="InterPro" id="IPR000253">
    <property type="entry name" value="FHA_dom"/>
</dbReference>
<evidence type="ECO:0000256" key="1">
    <source>
        <dbReference type="SAM" id="MobiDB-lite"/>
    </source>
</evidence>
<comment type="caution">
    <text evidence="3">The sequence shown here is derived from an EMBL/GenBank/DDBJ whole genome shotgun (WGS) entry which is preliminary data.</text>
</comment>
<feature type="compositionally biased region" description="Acidic residues" evidence="1">
    <location>
        <begin position="13"/>
        <end position="22"/>
    </location>
</feature>
<sequence length="425" mass="46311">MSDQKLSSKLQDEQAETADEERAEGLSFKLGGRIRAPRSSGLDLPTYQPEDDEAVAAVAKRFRSGAALRGAALKDAPTLDSDEASADVDAGFLLDALEASAEPVTLAPLEDLGEVSITGRDPGQTSDNLPMVDVEPLEESRRPVVCPSCHAENPASMKFCVECGGALAAPQKPGTHKVSLRGRGAGAPALVEKRREAPPASEAAHQKNPWPIQLISINEDGSDGSAIALEFLETAVGREGDQRFPTDAFLSPRHARFHVVDGKLFIEDLYSLNGTFIKLRDETKLTAGDTILMGRQVLRFERFEQSITPKTKSSDGTRYMGSPAPGGTFKILQIGIGGVIQNVYCLPEAGAVLGREKGDIVFPHDKFMSGRHAQIYAGEDNHCYLVDLNSSNGTWIKIWEKTRLRHRDYIFMGQQLFRVHQEQQS</sequence>
<evidence type="ECO:0000313" key="3">
    <source>
        <dbReference type="EMBL" id="TXD34950.1"/>
    </source>
</evidence>
<evidence type="ECO:0000259" key="2">
    <source>
        <dbReference type="PROSITE" id="PS50006"/>
    </source>
</evidence>
<dbReference type="Gene3D" id="2.60.200.20">
    <property type="match status" value="2"/>
</dbReference>
<dbReference type="EMBL" id="VOSM01000011">
    <property type="protein sequence ID" value="TXD34950.1"/>
    <property type="molecule type" value="Genomic_DNA"/>
</dbReference>
<evidence type="ECO:0000313" key="4">
    <source>
        <dbReference type="Proteomes" id="UP000321412"/>
    </source>
</evidence>
<dbReference type="Proteomes" id="UP000321412">
    <property type="component" value="Unassembled WGS sequence"/>
</dbReference>
<dbReference type="Pfam" id="PF00498">
    <property type="entry name" value="FHA"/>
    <property type="match status" value="2"/>
</dbReference>
<feature type="region of interest" description="Disordered" evidence="1">
    <location>
        <begin position="1"/>
        <end position="47"/>
    </location>
</feature>
<protein>
    <submittedName>
        <fullName evidence="3">FHA domain-containing protein</fullName>
    </submittedName>
</protein>
<organism evidence="3 4">
    <name type="scientific">Lujinxingia vulgaris</name>
    <dbReference type="NCBI Taxonomy" id="2600176"/>
    <lineage>
        <taxon>Bacteria</taxon>
        <taxon>Deltaproteobacteria</taxon>
        <taxon>Bradymonadales</taxon>
        <taxon>Lujinxingiaceae</taxon>
        <taxon>Lujinxingia</taxon>
    </lineage>
</organism>
<reference evidence="3 4" key="1">
    <citation type="submission" date="2019-08" db="EMBL/GenBank/DDBJ databases">
        <title>Bradymonadales sp. TMQ4.</title>
        <authorList>
            <person name="Liang Q."/>
        </authorList>
    </citation>
    <scope>NUCLEOTIDE SEQUENCE [LARGE SCALE GENOMIC DNA]</scope>
    <source>
        <strain evidence="3 4">TMQ4</strain>
    </source>
</reference>
<dbReference type="PROSITE" id="PS50006">
    <property type="entry name" value="FHA_DOMAIN"/>
    <property type="match status" value="2"/>
</dbReference>
<dbReference type="CDD" id="cd00060">
    <property type="entry name" value="FHA"/>
    <property type="match status" value="2"/>
</dbReference>
<dbReference type="SUPFAM" id="SSF49879">
    <property type="entry name" value="SMAD/FHA domain"/>
    <property type="match status" value="2"/>
</dbReference>
<gene>
    <name evidence="3" type="ORF">FRC98_17670</name>
</gene>
<accession>A0A5C6WZP4</accession>
<dbReference type="OrthoDB" id="5497055at2"/>
<dbReference type="InterPro" id="IPR050923">
    <property type="entry name" value="Cell_Proc_Reg/RNA_Proc"/>
</dbReference>
<dbReference type="SMART" id="SM00240">
    <property type="entry name" value="FHA"/>
    <property type="match status" value="2"/>
</dbReference>
<dbReference type="RefSeq" id="WP_146982754.1">
    <property type="nucleotide sequence ID" value="NZ_VOSM01000011.1"/>
</dbReference>